<accession>A0A919YB41</accession>
<evidence type="ECO:0000313" key="5">
    <source>
        <dbReference type="Proteomes" id="UP000682811"/>
    </source>
</evidence>
<sequence length="329" mass="35702">MLKSTIHSFLNDHAENFNGTVLVSRHGRILYQEAFGFANLEWSVPNTITTKFRIGSVTKSITALGILMLSEEKRIRLSDNVDQYIPGFAERTREITLTHLLNHTSGIGNITMQPDFALKSLASHSVDDLVEWIFSLPAESKPGEKFSYSNSGYILLGKIIESVSGLSFAEFLDKKIFSPAGMQNSTLDSNAILLNKASGYEVTPVGDLQNASYIDMSNAYSAGGIVSTAEDLHLLNSALDSGKLLSGEMLNQLFAVEPDPYRYGWNISKTSSGQPIAFHHGGINGYTASFMKLLEQGAVVIVLSNVSTLLTSTLAGVIVDALEKANAEN</sequence>
<proteinExistence type="predicted"/>
<evidence type="ECO:0000313" key="4">
    <source>
        <dbReference type="EMBL" id="GIO47159.1"/>
    </source>
</evidence>
<dbReference type="InterPro" id="IPR012338">
    <property type="entry name" value="Beta-lactam/transpept-like"/>
</dbReference>
<comment type="subcellular location">
    <subcellularLocation>
        <location evidence="1">Membrane</location>
    </subcellularLocation>
</comment>
<dbReference type="Gene3D" id="3.40.710.10">
    <property type="entry name" value="DD-peptidase/beta-lactamase superfamily"/>
    <property type="match status" value="1"/>
</dbReference>
<evidence type="ECO:0000259" key="3">
    <source>
        <dbReference type="Pfam" id="PF00144"/>
    </source>
</evidence>
<dbReference type="AlphaFoldDB" id="A0A919YB41"/>
<dbReference type="InterPro" id="IPR050491">
    <property type="entry name" value="AmpC-like"/>
</dbReference>
<comment type="caution">
    <text evidence="4">The sequence shown here is derived from an EMBL/GenBank/DDBJ whole genome shotgun (WGS) entry which is preliminary data.</text>
</comment>
<evidence type="ECO:0000256" key="1">
    <source>
        <dbReference type="ARBA" id="ARBA00004370"/>
    </source>
</evidence>
<dbReference type="Proteomes" id="UP000682811">
    <property type="component" value="Unassembled WGS sequence"/>
</dbReference>
<dbReference type="InterPro" id="IPR001466">
    <property type="entry name" value="Beta-lactam-related"/>
</dbReference>
<organism evidence="4 5">
    <name type="scientific">Paenibacillus azoreducens</name>
    <dbReference type="NCBI Taxonomy" id="116718"/>
    <lineage>
        <taxon>Bacteria</taxon>
        <taxon>Bacillati</taxon>
        <taxon>Bacillota</taxon>
        <taxon>Bacilli</taxon>
        <taxon>Bacillales</taxon>
        <taxon>Paenibacillaceae</taxon>
        <taxon>Paenibacillus</taxon>
    </lineage>
</organism>
<feature type="domain" description="Beta-lactamase-related" evidence="3">
    <location>
        <begin position="20"/>
        <end position="308"/>
    </location>
</feature>
<protein>
    <recommendedName>
        <fullName evidence="3">Beta-lactamase-related domain-containing protein</fullName>
    </recommendedName>
</protein>
<dbReference type="PANTHER" id="PTHR46825">
    <property type="entry name" value="D-ALANYL-D-ALANINE-CARBOXYPEPTIDASE/ENDOPEPTIDASE AMPH"/>
    <property type="match status" value="1"/>
</dbReference>
<dbReference type="RefSeq" id="WP_212978056.1">
    <property type="nucleotide sequence ID" value="NZ_AP025343.1"/>
</dbReference>
<gene>
    <name evidence="4" type="ORF">J34TS1_19240</name>
</gene>
<reference evidence="4 5" key="1">
    <citation type="submission" date="2021-03" db="EMBL/GenBank/DDBJ databases">
        <title>Antimicrobial resistance genes in bacteria isolated from Japanese honey, and their potential for conferring macrolide and lincosamide resistance in the American foulbrood pathogen Paenibacillus larvae.</title>
        <authorList>
            <person name="Okamoto M."/>
            <person name="Kumagai M."/>
            <person name="Kanamori H."/>
            <person name="Takamatsu D."/>
        </authorList>
    </citation>
    <scope>NUCLEOTIDE SEQUENCE [LARGE SCALE GENOMIC DNA]</scope>
    <source>
        <strain evidence="4 5">J34TS1</strain>
    </source>
</reference>
<dbReference type="SUPFAM" id="SSF56601">
    <property type="entry name" value="beta-lactamase/transpeptidase-like"/>
    <property type="match status" value="1"/>
</dbReference>
<dbReference type="EMBL" id="BORT01000006">
    <property type="protein sequence ID" value="GIO47159.1"/>
    <property type="molecule type" value="Genomic_DNA"/>
</dbReference>
<dbReference type="PANTHER" id="PTHR46825:SF11">
    <property type="entry name" value="PENICILLIN-BINDING PROTEIN 4"/>
    <property type="match status" value="1"/>
</dbReference>
<name>A0A919YB41_9BACL</name>
<keyword evidence="2" id="KW-0472">Membrane</keyword>
<evidence type="ECO:0000256" key="2">
    <source>
        <dbReference type="ARBA" id="ARBA00023136"/>
    </source>
</evidence>
<dbReference type="GO" id="GO:0016020">
    <property type="term" value="C:membrane"/>
    <property type="evidence" value="ECO:0007669"/>
    <property type="project" value="UniProtKB-SubCell"/>
</dbReference>
<dbReference type="Pfam" id="PF00144">
    <property type="entry name" value="Beta-lactamase"/>
    <property type="match status" value="1"/>
</dbReference>
<keyword evidence="5" id="KW-1185">Reference proteome</keyword>